<evidence type="ECO:0000256" key="4">
    <source>
        <dbReference type="ARBA" id="ARBA00022801"/>
    </source>
</evidence>
<gene>
    <name evidence="9" type="ORF">LPB144_04095</name>
</gene>
<protein>
    <submittedName>
        <fullName evidence="9">Peptidase M14</fullName>
    </submittedName>
</protein>
<evidence type="ECO:0000313" key="9">
    <source>
        <dbReference type="EMBL" id="APG59639.1"/>
    </source>
</evidence>
<dbReference type="KEGG" id="grl:LPB144_04095"/>
<evidence type="ECO:0000256" key="3">
    <source>
        <dbReference type="ARBA" id="ARBA00022670"/>
    </source>
</evidence>
<keyword evidence="5" id="KW-0862">Zinc</keyword>
<reference evidence="9 10" key="1">
    <citation type="submission" date="2016-11" db="EMBL/GenBank/DDBJ databases">
        <title>Gramella sp. LPB0144 isolated from marine environment.</title>
        <authorList>
            <person name="Kim E."/>
            <person name="Yi H."/>
        </authorList>
    </citation>
    <scope>NUCLEOTIDE SEQUENCE [LARGE SCALE GENOMIC DNA]</scope>
    <source>
        <strain evidence="9 10">LPB0144</strain>
    </source>
</reference>
<dbReference type="AlphaFoldDB" id="A0A1L3J3D6"/>
<evidence type="ECO:0000313" key="10">
    <source>
        <dbReference type="Proteomes" id="UP000182510"/>
    </source>
</evidence>
<evidence type="ECO:0000256" key="5">
    <source>
        <dbReference type="ARBA" id="ARBA00022833"/>
    </source>
</evidence>
<name>A0A1L3J3D6_9FLAO</name>
<dbReference type="GO" id="GO:0008270">
    <property type="term" value="F:zinc ion binding"/>
    <property type="evidence" value="ECO:0007669"/>
    <property type="project" value="InterPro"/>
</dbReference>
<comment type="cofactor">
    <cofactor evidence="1">
        <name>Zn(2+)</name>
        <dbReference type="ChEBI" id="CHEBI:29105"/>
    </cofactor>
</comment>
<evidence type="ECO:0000256" key="6">
    <source>
        <dbReference type="ARBA" id="ARBA00023049"/>
    </source>
</evidence>
<keyword evidence="10" id="KW-1185">Reference proteome</keyword>
<keyword evidence="4" id="KW-0378">Hydrolase</keyword>
<keyword evidence="6" id="KW-0482">Metalloprotease</keyword>
<evidence type="ECO:0000256" key="1">
    <source>
        <dbReference type="ARBA" id="ARBA00001947"/>
    </source>
</evidence>
<feature type="domain" description="Peptidase M14" evidence="8">
    <location>
        <begin position="22"/>
        <end position="323"/>
    </location>
</feature>
<keyword evidence="3" id="KW-0645">Protease</keyword>
<evidence type="ECO:0000256" key="7">
    <source>
        <dbReference type="PROSITE-ProRule" id="PRU01379"/>
    </source>
</evidence>
<organism evidence="9 10">
    <name type="scientific">Christiangramia salexigens</name>
    <dbReference type="NCBI Taxonomy" id="1913577"/>
    <lineage>
        <taxon>Bacteria</taxon>
        <taxon>Pseudomonadati</taxon>
        <taxon>Bacteroidota</taxon>
        <taxon>Flavobacteriia</taxon>
        <taxon>Flavobacteriales</taxon>
        <taxon>Flavobacteriaceae</taxon>
        <taxon>Christiangramia</taxon>
    </lineage>
</organism>
<dbReference type="SMART" id="SM00631">
    <property type="entry name" value="Zn_pept"/>
    <property type="match status" value="1"/>
</dbReference>
<comment type="similarity">
    <text evidence="2 7">Belongs to the peptidase M14 family.</text>
</comment>
<evidence type="ECO:0000259" key="8">
    <source>
        <dbReference type="PROSITE" id="PS52035"/>
    </source>
</evidence>
<dbReference type="SUPFAM" id="SSF53187">
    <property type="entry name" value="Zn-dependent exopeptidases"/>
    <property type="match status" value="1"/>
</dbReference>
<feature type="active site" description="Proton donor/acceptor" evidence="7">
    <location>
        <position position="293"/>
    </location>
</feature>
<dbReference type="Gene3D" id="3.40.630.10">
    <property type="entry name" value="Zn peptidases"/>
    <property type="match status" value="1"/>
</dbReference>
<dbReference type="EMBL" id="CP018153">
    <property type="protein sequence ID" value="APG59639.1"/>
    <property type="molecule type" value="Genomic_DNA"/>
</dbReference>
<dbReference type="GO" id="GO:0006508">
    <property type="term" value="P:proteolysis"/>
    <property type="evidence" value="ECO:0007669"/>
    <property type="project" value="UniProtKB-KW"/>
</dbReference>
<dbReference type="STRING" id="1913577.LPB144_04095"/>
<dbReference type="Pfam" id="PF00246">
    <property type="entry name" value="Peptidase_M14"/>
    <property type="match status" value="1"/>
</dbReference>
<sequence length="387" mass="44122">MEYNELEDWFSDIVYSDVKFGKITGRYVTNRDVDLFKDRLSEKLNTEVIGESVESKPIHSFKIGSGKIKILAWSQMHGNESTTTKAVFDLFNAFVNNSQDPLIKNILDHCTLHVIPVLNPDGADAYTRVNANSVDLNRDLQKLSQPESRVLKQVYRDFKPDFCLNLHDQRTIFSAGNKQSCASLSFLTPSSDDERSVNDFRKISMGLIAGMVKDLNEQLSEQIGRYDDGFNINCAGDTFQSMSTPTILFEAGHVAGDYEREETRKYVFRALISCIYRISLNYDLSKDYEGYFEIPENQKLYNDIIIRRAKLGGEIKDISLQFKEVLKNGKIIFQPVVEKIASQISNFAHWEIQAEENPVQIPGEPAIIENVVVNKIFLKNELLMLKS</sequence>
<proteinExistence type="inferred from homology"/>
<dbReference type="GO" id="GO:0005615">
    <property type="term" value="C:extracellular space"/>
    <property type="evidence" value="ECO:0007669"/>
    <property type="project" value="TreeGrafter"/>
</dbReference>
<dbReference type="PANTHER" id="PTHR11705">
    <property type="entry name" value="PROTEASE FAMILY M14 CARBOXYPEPTIDASE A,B"/>
    <property type="match status" value="1"/>
</dbReference>
<dbReference type="Proteomes" id="UP000182510">
    <property type="component" value="Chromosome"/>
</dbReference>
<dbReference type="InterPro" id="IPR000834">
    <property type="entry name" value="Peptidase_M14"/>
</dbReference>
<evidence type="ECO:0000256" key="2">
    <source>
        <dbReference type="ARBA" id="ARBA00005988"/>
    </source>
</evidence>
<accession>A0A1L3J3D6</accession>
<dbReference type="PANTHER" id="PTHR11705:SF143">
    <property type="entry name" value="SLL0236 PROTEIN"/>
    <property type="match status" value="1"/>
</dbReference>
<dbReference type="GO" id="GO:0004181">
    <property type="term" value="F:metallocarboxypeptidase activity"/>
    <property type="evidence" value="ECO:0007669"/>
    <property type="project" value="InterPro"/>
</dbReference>
<dbReference type="PROSITE" id="PS52035">
    <property type="entry name" value="PEPTIDASE_M14"/>
    <property type="match status" value="1"/>
</dbReference>